<organism evidence="1">
    <name type="scientific">Leptospira borgpetersenii serovar Ballum</name>
    <dbReference type="NCBI Taxonomy" id="280505"/>
    <lineage>
        <taxon>Bacteria</taxon>
        <taxon>Pseudomonadati</taxon>
        <taxon>Spirochaetota</taxon>
        <taxon>Spirochaetia</taxon>
        <taxon>Leptospirales</taxon>
        <taxon>Leptospiraceae</taxon>
        <taxon>Leptospira</taxon>
    </lineage>
</organism>
<evidence type="ECO:0000313" key="1">
    <source>
        <dbReference type="EMBL" id="ALO24995.1"/>
    </source>
</evidence>
<evidence type="ECO:0000313" key="2">
    <source>
        <dbReference type="Proteomes" id="UP000058857"/>
    </source>
</evidence>
<dbReference type="Proteomes" id="UP000058857">
    <property type="component" value="Chromosome 1"/>
</dbReference>
<name>A0A0S2IP25_LEPBO</name>
<sequence>MYFFKKRNEHVVWPFWKSDLESRPRTLKEINYSHFRELL</sequence>
<proteinExistence type="predicted"/>
<dbReference type="AlphaFoldDB" id="A0A0S2IP25"/>
<protein>
    <submittedName>
        <fullName evidence="1">Uncharacterized protein</fullName>
    </submittedName>
</protein>
<accession>A0A0S2IP25</accession>
<reference evidence="1 2" key="1">
    <citation type="journal article" date="2015" name="PLoS Negl. Trop. Dis.">
        <title>Distribution of Plasmids in Distinct Leptospira Pathogenic Species.</title>
        <authorList>
            <person name="Wang Y."/>
            <person name="Zhuang X."/>
            <person name="Zhong Y."/>
            <person name="Zhang C."/>
            <person name="Zhang Y."/>
            <person name="Zeng L."/>
            <person name="Zhu Y."/>
            <person name="He P."/>
            <person name="Dong K."/>
            <person name="Pal U."/>
            <person name="Guo X."/>
            <person name="Qin J."/>
        </authorList>
    </citation>
    <scope>NUCLEOTIDE SEQUENCE [LARGE SCALE GENOMIC DNA]</scope>
    <source>
        <strain evidence="1 2">56604</strain>
    </source>
</reference>
<gene>
    <name evidence="1" type="ORF">LBBP_00657</name>
</gene>
<dbReference type="EMBL" id="CP012029">
    <property type="protein sequence ID" value="ALO24995.1"/>
    <property type="molecule type" value="Genomic_DNA"/>
</dbReference>